<dbReference type="InterPro" id="IPR043128">
    <property type="entry name" value="Rev_trsase/Diguanyl_cyclase"/>
</dbReference>
<keyword evidence="5" id="KW-1185">Reference proteome</keyword>
<dbReference type="InterPro" id="IPR029787">
    <property type="entry name" value="Nucleotide_cyclase"/>
</dbReference>
<name>A0ABU3KPF7_9BURK</name>
<keyword evidence="1" id="KW-1133">Transmembrane helix</keyword>
<dbReference type="InterPro" id="IPR011623">
    <property type="entry name" value="7TMR_DISM_rcpt_extracell_dom1"/>
</dbReference>
<feature type="chain" id="PRO_5045843478" evidence="2">
    <location>
        <begin position="22"/>
        <end position="584"/>
    </location>
</feature>
<feature type="transmembrane region" description="Helical" evidence="1">
    <location>
        <begin position="189"/>
        <end position="210"/>
    </location>
</feature>
<dbReference type="Gene3D" id="2.60.40.2380">
    <property type="match status" value="1"/>
</dbReference>
<dbReference type="InterPro" id="IPR011622">
    <property type="entry name" value="7TMR_DISM_rcpt_extracell_dom2"/>
</dbReference>
<dbReference type="Proteomes" id="UP001321700">
    <property type="component" value="Unassembled WGS sequence"/>
</dbReference>
<evidence type="ECO:0000259" key="3">
    <source>
        <dbReference type="SMART" id="SM00267"/>
    </source>
</evidence>
<dbReference type="PANTHER" id="PTHR33121:SF79">
    <property type="entry name" value="CYCLIC DI-GMP PHOSPHODIESTERASE PDED-RELATED"/>
    <property type="match status" value="1"/>
</dbReference>
<evidence type="ECO:0000313" key="5">
    <source>
        <dbReference type="Proteomes" id="UP001321700"/>
    </source>
</evidence>
<dbReference type="InterPro" id="IPR050706">
    <property type="entry name" value="Cyclic-di-GMP_PDE-like"/>
</dbReference>
<feature type="transmembrane region" description="Helical" evidence="1">
    <location>
        <begin position="339"/>
        <end position="358"/>
    </location>
</feature>
<feature type="transmembrane region" description="Helical" evidence="1">
    <location>
        <begin position="316"/>
        <end position="332"/>
    </location>
</feature>
<dbReference type="Pfam" id="PF07696">
    <property type="entry name" value="7TMR-DISMED2"/>
    <property type="match status" value="1"/>
</dbReference>
<comment type="caution">
    <text evidence="4">The sequence shown here is derived from an EMBL/GenBank/DDBJ whole genome shotgun (WGS) entry which is preliminary data.</text>
</comment>
<feature type="transmembrane region" description="Helical" evidence="1">
    <location>
        <begin position="286"/>
        <end position="304"/>
    </location>
</feature>
<dbReference type="InterPro" id="IPR000160">
    <property type="entry name" value="GGDEF_dom"/>
</dbReference>
<sequence length="584" mass="63942">MPYLFLRLLVALALWAGAGWAHGFVADARATNPLFLTDNSEPWPLRDSSMQWLEPGRNATAAQAWAAPFEAAHMAHAAPLNANNTLWIKLTLVRATGSTGRWTLNIPQPYLDHVVLFERQDGAWYPQTAGDKHAQRHWNVRGLYPEFELYLPPGQPTEVLLQIRNFKPLAIPLRMVPANLREGQRLAEGIGLGVMFGLILTLAVVSLMRYAEFRNVSDLGAALYSVMIALTLAQFNGILNSLLWPGAPLWADYASSVLPSLAIGGVLLYGRHLYALSNHYPRFDKLLGVLGVAAIASIACYLFLDRTLADKVSGIVILLGTACSLLATALNWRTGSPLGAWLLWTYTPKFALVIWMTLEAGGSLPAFWPLRYLLTLTVAASVPALVYALGRATHDRKEVVARAEHLPTQDALTGLLTADAFQTHLTEAYERAVTHREPLALVLVNIANLDHIRHNMGDPAAEQCLLRAVIKLHRVLRDLDPAARVGSARFALLLEGVASRQMLTERLVKLVASGLIPLQGMPTEVTLQFQAACVLLHENPVEPAQALNELAGVLAGISPRTRRPIRFLEPVPTQLASLHSSLSS</sequence>
<feature type="domain" description="GGDEF" evidence="3">
    <location>
        <begin position="396"/>
        <end position="568"/>
    </location>
</feature>
<dbReference type="Pfam" id="PF07695">
    <property type="entry name" value="7TMR-DISM_7TM"/>
    <property type="match status" value="1"/>
</dbReference>
<feature type="transmembrane region" description="Helical" evidence="1">
    <location>
        <begin position="370"/>
        <end position="389"/>
    </location>
</feature>
<dbReference type="Pfam" id="PF00990">
    <property type="entry name" value="GGDEF"/>
    <property type="match status" value="1"/>
</dbReference>
<organism evidence="4 5">
    <name type="scientific">Rhodoferax potami</name>
    <dbReference type="NCBI Taxonomy" id="3068338"/>
    <lineage>
        <taxon>Bacteria</taxon>
        <taxon>Pseudomonadati</taxon>
        <taxon>Pseudomonadota</taxon>
        <taxon>Betaproteobacteria</taxon>
        <taxon>Burkholderiales</taxon>
        <taxon>Comamonadaceae</taxon>
        <taxon>Rhodoferax</taxon>
    </lineage>
</organism>
<dbReference type="SUPFAM" id="SSF55073">
    <property type="entry name" value="Nucleotide cyclase"/>
    <property type="match status" value="1"/>
</dbReference>
<evidence type="ECO:0000313" key="4">
    <source>
        <dbReference type="EMBL" id="MDT7519458.1"/>
    </source>
</evidence>
<accession>A0ABU3KPF7</accession>
<evidence type="ECO:0000256" key="1">
    <source>
        <dbReference type="SAM" id="Phobius"/>
    </source>
</evidence>
<dbReference type="SMART" id="SM00267">
    <property type="entry name" value="GGDEF"/>
    <property type="match status" value="1"/>
</dbReference>
<feature type="transmembrane region" description="Helical" evidence="1">
    <location>
        <begin position="256"/>
        <end position="274"/>
    </location>
</feature>
<feature type="transmembrane region" description="Helical" evidence="1">
    <location>
        <begin position="222"/>
        <end position="244"/>
    </location>
</feature>
<keyword evidence="2" id="KW-0732">Signal</keyword>
<dbReference type="Gene3D" id="3.30.70.270">
    <property type="match status" value="1"/>
</dbReference>
<dbReference type="EMBL" id="JAVBIK010000001">
    <property type="protein sequence ID" value="MDT7519458.1"/>
    <property type="molecule type" value="Genomic_DNA"/>
</dbReference>
<dbReference type="PANTHER" id="PTHR33121">
    <property type="entry name" value="CYCLIC DI-GMP PHOSPHODIESTERASE PDEF"/>
    <property type="match status" value="1"/>
</dbReference>
<reference evidence="4 5" key="1">
    <citation type="submission" date="2023-08" db="EMBL/GenBank/DDBJ databases">
        <title>Rhodoferax potami sp. nov. and Rhodoferax mekongensis sp. nov., isolated from the Mekong River in Thailand.</title>
        <authorList>
            <person name="Kitikhun S."/>
            <person name="Charoenyingcharoen P."/>
            <person name="Siriarchawattana P."/>
            <person name="Likhitrattanapisal S."/>
            <person name="Nilsakha T."/>
            <person name="Chanpet A."/>
            <person name="Rattanawaree P."/>
            <person name="Ingsriswang S."/>
        </authorList>
    </citation>
    <scope>NUCLEOTIDE SEQUENCE [LARGE SCALE GENOMIC DNA]</scope>
    <source>
        <strain evidence="4 5">TBRC 17660</strain>
    </source>
</reference>
<gene>
    <name evidence="4" type="ORF">RAE19_12190</name>
</gene>
<keyword evidence="1" id="KW-0812">Transmembrane</keyword>
<evidence type="ECO:0000256" key="2">
    <source>
        <dbReference type="SAM" id="SignalP"/>
    </source>
</evidence>
<proteinExistence type="predicted"/>
<feature type="signal peptide" evidence="2">
    <location>
        <begin position="1"/>
        <end position="21"/>
    </location>
</feature>
<keyword evidence="1" id="KW-0472">Membrane</keyword>
<protein>
    <submittedName>
        <fullName evidence="4">7TM diverse intracellular signaling domain-containing protein</fullName>
    </submittedName>
</protein>
<dbReference type="RefSeq" id="WP_313875137.1">
    <property type="nucleotide sequence ID" value="NZ_JAVBIK010000001.1"/>
</dbReference>